<dbReference type="RefSeq" id="WP_165001346.1">
    <property type="nucleotide sequence ID" value="NZ_LR214951.1"/>
</dbReference>
<dbReference type="AlphaFoldDB" id="A0A449A648"/>
<evidence type="ECO:0000313" key="2">
    <source>
        <dbReference type="Proteomes" id="UP000289440"/>
    </source>
</evidence>
<sequence>MDSYEGHEESSFYIKSHPDNISQKLWEALIITKQESVLYVDNNFNVLYDI</sequence>
<dbReference type="EMBL" id="LR214951">
    <property type="protein sequence ID" value="VEU59699.1"/>
    <property type="molecule type" value="Genomic_DNA"/>
</dbReference>
<dbReference type="Proteomes" id="UP000289440">
    <property type="component" value="Chromosome"/>
</dbReference>
<protein>
    <submittedName>
        <fullName evidence="1">Uncharacterized protein</fullName>
    </submittedName>
</protein>
<proteinExistence type="predicted"/>
<gene>
    <name evidence="1" type="ORF">NCTC10166_00679</name>
</gene>
<reference evidence="1 2" key="1">
    <citation type="submission" date="2019-01" db="EMBL/GenBank/DDBJ databases">
        <authorList>
            <consortium name="Pathogen Informatics"/>
        </authorList>
    </citation>
    <scope>NUCLEOTIDE SEQUENCE [LARGE SCALE GENOMIC DNA]</scope>
    <source>
        <strain evidence="1 2">NCTC10166</strain>
    </source>
</reference>
<name>A0A449A648_9BACT</name>
<keyword evidence="2" id="KW-1185">Reference proteome</keyword>
<organism evidence="1 2">
    <name type="scientific">Mesomycoplasma neurolyticum</name>
    <dbReference type="NCBI Taxonomy" id="2120"/>
    <lineage>
        <taxon>Bacteria</taxon>
        <taxon>Bacillati</taxon>
        <taxon>Mycoplasmatota</taxon>
        <taxon>Mycoplasmoidales</taxon>
        <taxon>Metamycoplasmataceae</taxon>
        <taxon>Mesomycoplasma</taxon>
    </lineage>
</organism>
<accession>A0A449A648</accession>
<evidence type="ECO:0000313" key="1">
    <source>
        <dbReference type="EMBL" id="VEU59699.1"/>
    </source>
</evidence>
<dbReference type="KEGG" id="mnu:NCTC10166_00679"/>